<proteinExistence type="predicted"/>
<accession>A0ABN3R2I7</accession>
<dbReference type="EMBL" id="BAAATE010000001">
    <property type="protein sequence ID" value="GAA2642109.1"/>
    <property type="molecule type" value="Genomic_DNA"/>
</dbReference>
<name>A0ABN3R2I7_9ACTN</name>
<gene>
    <name evidence="1" type="ORF">GCM10010412_001670</name>
</gene>
<dbReference type="Proteomes" id="UP001501666">
    <property type="component" value="Unassembled WGS sequence"/>
</dbReference>
<sequence length="79" mass="8604">MSWGTVELEPEVRKWLQNLPVTSFARVAFYVDLLEAEGPLLGEPYTKQLDGKLVNCGFTLTISLCESPTGSHLTAGSCS</sequence>
<organism evidence="1 2">
    <name type="scientific">Nonomuraea recticatena</name>
    <dbReference type="NCBI Taxonomy" id="46178"/>
    <lineage>
        <taxon>Bacteria</taxon>
        <taxon>Bacillati</taxon>
        <taxon>Actinomycetota</taxon>
        <taxon>Actinomycetes</taxon>
        <taxon>Streptosporangiales</taxon>
        <taxon>Streptosporangiaceae</taxon>
        <taxon>Nonomuraea</taxon>
    </lineage>
</organism>
<protein>
    <submittedName>
        <fullName evidence="1">Uncharacterized protein</fullName>
    </submittedName>
</protein>
<evidence type="ECO:0000313" key="1">
    <source>
        <dbReference type="EMBL" id="GAA2642109.1"/>
    </source>
</evidence>
<keyword evidence="2" id="KW-1185">Reference proteome</keyword>
<evidence type="ECO:0000313" key="2">
    <source>
        <dbReference type="Proteomes" id="UP001501666"/>
    </source>
</evidence>
<comment type="caution">
    <text evidence="1">The sequence shown here is derived from an EMBL/GenBank/DDBJ whole genome shotgun (WGS) entry which is preliminary data.</text>
</comment>
<reference evidence="1 2" key="1">
    <citation type="journal article" date="2019" name="Int. J. Syst. Evol. Microbiol.">
        <title>The Global Catalogue of Microorganisms (GCM) 10K type strain sequencing project: providing services to taxonomists for standard genome sequencing and annotation.</title>
        <authorList>
            <consortium name="The Broad Institute Genomics Platform"/>
            <consortium name="The Broad Institute Genome Sequencing Center for Infectious Disease"/>
            <person name="Wu L."/>
            <person name="Ma J."/>
        </authorList>
    </citation>
    <scope>NUCLEOTIDE SEQUENCE [LARGE SCALE GENOMIC DNA]</scope>
    <source>
        <strain evidence="1 2">JCM 6835</strain>
    </source>
</reference>